<feature type="transmembrane region" description="Helical" evidence="11">
    <location>
        <begin position="495"/>
        <end position="514"/>
    </location>
</feature>
<evidence type="ECO:0000256" key="11">
    <source>
        <dbReference type="SAM" id="Phobius"/>
    </source>
</evidence>
<dbReference type="Proteomes" id="UP000507470">
    <property type="component" value="Unassembled WGS sequence"/>
</dbReference>
<feature type="disulfide bond" evidence="9">
    <location>
        <begin position="134"/>
        <end position="143"/>
    </location>
</feature>
<comment type="similarity">
    <text evidence="2 10">Belongs to the sodium:neurotransmitter symporter (SNF) (TC 2.A.22) family.</text>
</comment>
<keyword evidence="3 10" id="KW-0813">Transport</keyword>
<evidence type="ECO:0000256" key="5">
    <source>
        <dbReference type="ARBA" id="ARBA00022989"/>
    </source>
</evidence>
<feature type="transmembrane region" description="Helical" evidence="11">
    <location>
        <begin position="100"/>
        <end position="121"/>
    </location>
</feature>
<feature type="transmembrane region" description="Helical" evidence="11">
    <location>
        <begin position="455"/>
        <end position="475"/>
    </location>
</feature>
<sequence>MLCKTTTVDEGLKRGQWTNKMDYMLSVMGCSVGLGNLWRFPYLCMKNGGGAFLIPYIVCLVTFSLPIFFLEASVGQFLGKGCTNVFNVCPLLKGLGYSMIAILFLYSIIYTIINAWIIYYVGHSFLSPLPWTSCDNEWNSPNCISHQGYKCQSKYQNETTNMTDGVTSYTSYNTTSMNTTFVCTTNGTWITAPEEFWRENVLQISSGIGELGSFNWKMMLCYLLVWLIVGMCVIRGVKSIGKIVYVTAILPYILLFIFLIHGLTLDGSIDGIIFFFKPDFSKAFTFKVWVSAAIQVFYSLGISNGGLYAFSSFNKFYNNTLRDTCILTFVCEGSSILAGAVIFSVLGYLAKKFSIPIEDVVKSGPGLGFVAYPEALAHLPGQNIWTVLFFIMLLSLALDSKFASFECIIIGVIDTWPSLLRKRTIVIIVLCSISALSGIIFCFQAGIYIFQIMDWYCSFSLPFIGMIECIVFGWVYGTNKLSNDFEMMYGRGIPIYFRICICFIAPSLLLTIFISGMVSYKAPTHGDYQFPNAAIAFGFILAFIPLIPIPVFAIRSLKNSPGQTFKKKLIFSLRPNSGWKPAEMSLQESYTNEKYREGTMMERLKLNVFGD</sequence>
<feature type="transmembrane region" description="Helical" evidence="11">
    <location>
        <begin position="288"/>
        <end position="313"/>
    </location>
</feature>
<dbReference type="SUPFAM" id="SSF161070">
    <property type="entry name" value="SNF-like"/>
    <property type="match status" value="1"/>
</dbReference>
<dbReference type="PANTHER" id="PTHR11616">
    <property type="entry name" value="SODIUM/CHLORIDE DEPENDENT TRANSPORTER"/>
    <property type="match status" value="1"/>
</dbReference>
<evidence type="ECO:0000256" key="6">
    <source>
        <dbReference type="ARBA" id="ARBA00023136"/>
    </source>
</evidence>
<dbReference type="Pfam" id="PF00209">
    <property type="entry name" value="SNF"/>
    <property type="match status" value="1"/>
</dbReference>
<protein>
    <recommendedName>
        <fullName evidence="10">Transporter</fullName>
    </recommendedName>
</protein>
<dbReference type="PRINTS" id="PR00176">
    <property type="entry name" value="NANEUSMPORT"/>
</dbReference>
<feature type="binding site" evidence="8">
    <location>
        <position position="400"/>
    </location>
    <ligand>
        <name>Na(+)</name>
        <dbReference type="ChEBI" id="CHEBI:29101"/>
        <label>1</label>
    </ligand>
</feature>
<keyword evidence="4 10" id="KW-0812">Transmembrane</keyword>
<evidence type="ECO:0000256" key="4">
    <source>
        <dbReference type="ARBA" id="ARBA00022692"/>
    </source>
</evidence>
<evidence type="ECO:0000313" key="12">
    <source>
        <dbReference type="EMBL" id="CAC5383826.1"/>
    </source>
</evidence>
<dbReference type="GO" id="GO:0046872">
    <property type="term" value="F:metal ion binding"/>
    <property type="evidence" value="ECO:0007669"/>
    <property type="project" value="UniProtKB-KW"/>
</dbReference>
<keyword evidence="8" id="KW-0915">Sodium</keyword>
<feature type="binding site" evidence="8">
    <location>
        <position position="29"/>
    </location>
    <ligand>
        <name>Na(+)</name>
        <dbReference type="ChEBI" id="CHEBI:29101"/>
        <label>1</label>
    </ligand>
</feature>
<feature type="transmembrane region" description="Helical" evidence="11">
    <location>
        <begin position="534"/>
        <end position="557"/>
    </location>
</feature>
<feature type="transmembrane region" description="Helical" evidence="11">
    <location>
        <begin position="21"/>
        <end position="38"/>
    </location>
</feature>
<gene>
    <name evidence="12" type="ORF">MCOR_19527</name>
</gene>
<reference evidence="12 13" key="1">
    <citation type="submission" date="2020-06" db="EMBL/GenBank/DDBJ databases">
        <authorList>
            <person name="Li R."/>
            <person name="Bekaert M."/>
        </authorList>
    </citation>
    <scope>NUCLEOTIDE SEQUENCE [LARGE SCALE GENOMIC DNA]</scope>
    <source>
        <strain evidence="13">wild</strain>
    </source>
</reference>
<comment type="subcellular location">
    <subcellularLocation>
        <location evidence="1">Membrane</location>
        <topology evidence="1">Multi-pass membrane protein</topology>
    </subcellularLocation>
</comment>
<proteinExistence type="inferred from homology"/>
<feature type="binding site" evidence="8">
    <location>
        <position position="36"/>
    </location>
    <ligand>
        <name>Na(+)</name>
        <dbReference type="ChEBI" id="CHEBI:29101"/>
        <label>1</label>
    </ligand>
</feature>
<dbReference type="GO" id="GO:0015179">
    <property type="term" value="F:L-amino acid transmembrane transporter activity"/>
    <property type="evidence" value="ECO:0007669"/>
    <property type="project" value="TreeGrafter"/>
</dbReference>
<dbReference type="InterPro" id="IPR000175">
    <property type="entry name" value="Na/ntran_symport"/>
</dbReference>
<feature type="binding site" evidence="8">
    <location>
        <position position="32"/>
    </location>
    <ligand>
        <name>Na(+)</name>
        <dbReference type="ChEBI" id="CHEBI:29101"/>
        <label>1</label>
    </ligand>
</feature>
<organism evidence="12 13">
    <name type="scientific">Mytilus coruscus</name>
    <name type="common">Sea mussel</name>
    <dbReference type="NCBI Taxonomy" id="42192"/>
    <lineage>
        <taxon>Eukaryota</taxon>
        <taxon>Metazoa</taxon>
        <taxon>Spiralia</taxon>
        <taxon>Lophotrochozoa</taxon>
        <taxon>Mollusca</taxon>
        <taxon>Bivalvia</taxon>
        <taxon>Autobranchia</taxon>
        <taxon>Pteriomorphia</taxon>
        <taxon>Mytilida</taxon>
        <taxon>Mytiloidea</taxon>
        <taxon>Mytilidae</taxon>
        <taxon>Mytilinae</taxon>
        <taxon>Mytilus</taxon>
    </lineage>
</organism>
<feature type="transmembrane region" description="Helical" evidence="11">
    <location>
        <begin position="384"/>
        <end position="413"/>
    </location>
</feature>
<dbReference type="InterPro" id="IPR037272">
    <property type="entry name" value="SNS_sf"/>
</dbReference>
<feature type="transmembrane region" description="Helical" evidence="11">
    <location>
        <begin position="325"/>
        <end position="350"/>
    </location>
</feature>
<feature type="transmembrane region" description="Helical" evidence="11">
    <location>
        <begin position="216"/>
        <end position="237"/>
    </location>
</feature>
<evidence type="ECO:0000256" key="8">
    <source>
        <dbReference type="PIRSR" id="PIRSR600175-1"/>
    </source>
</evidence>
<feature type="binding site" evidence="8">
    <location>
        <position position="396"/>
    </location>
    <ligand>
        <name>Na(+)</name>
        <dbReference type="ChEBI" id="CHEBI:29101"/>
        <label>1</label>
    </ligand>
</feature>
<keyword evidence="10" id="KW-0769">Symport</keyword>
<feature type="binding site" evidence="8">
    <location>
        <position position="299"/>
    </location>
    <ligand>
        <name>Na(+)</name>
        <dbReference type="ChEBI" id="CHEBI:29101"/>
        <label>1</label>
    </ligand>
</feature>
<keyword evidence="9" id="KW-1015">Disulfide bond</keyword>
<dbReference type="PANTHER" id="PTHR11616:SF321">
    <property type="entry name" value="SODIUM-DEPENDENT NUTRIENT AMINO ACID TRANSPORTER 1-RELATED"/>
    <property type="match status" value="1"/>
</dbReference>
<feature type="transmembrane region" description="Helical" evidence="11">
    <location>
        <begin position="50"/>
        <end position="70"/>
    </location>
</feature>
<dbReference type="AlphaFoldDB" id="A0A6J8BJM5"/>
<accession>A0A6J8BJM5</accession>
<dbReference type="GO" id="GO:0089718">
    <property type="term" value="P:amino acid import across plasma membrane"/>
    <property type="evidence" value="ECO:0007669"/>
    <property type="project" value="TreeGrafter"/>
</dbReference>
<dbReference type="EMBL" id="CACVKT020003448">
    <property type="protein sequence ID" value="CAC5383826.1"/>
    <property type="molecule type" value="Genomic_DNA"/>
</dbReference>
<evidence type="ECO:0000256" key="10">
    <source>
        <dbReference type="RuleBase" id="RU003732"/>
    </source>
</evidence>
<dbReference type="OrthoDB" id="6581954at2759"/>
<keyword evidence="8" id="KW-0479">Metal-binding</keyword>
<evidence type="ECO:0000256" key="3">
    <source>
        <dbReference type="ARBA" id="ARBA00022448"/>
    </source>
</evidence>
<dbReference type="GO" id="GO:0005886">
    <property type="term" value="C:plasma membrane"/>
    <property type="evidence" value="ECO:0007669"/>
    <property type="project" value="TreeGrafter"/>
</dbReference>
<feature type="transmembrane region" description="Helical" evidence="11">
    <location>
        <begin position="425"/>
        <end position="449"/>
    </location>
</feature>
<keyword evidence="6 11" id="KW-0472">Membrane</keyword>
<dbReference type="PROSITE" id="PS00610">
    <property type="entry name" value="NA_NEUROTRAN_SYMP_1"/>
    <property type="match status" value="1"/>
</dbReference>
<feature type="binding site" evidence="8">
    <location>
        <position position="399"/>
    </location>
    <ligand>
        <name>Na(+)</name>
        <dbReference type="ChEBI" id="CHEBI:29101"/>
        <label>1</label>
    </ligand>
</feature>
<keyword evidence="7" id="KW-0325">Glycoprotein</keyword>
<evidence type="ECO:0000256" key="9">
    <source>
        <dbReference type="PIRSR" id="PIRSR600175-2"/>
    </source>
</evidence>
<evidence type="ECO:0000256" key="1">
    <source>
        <dbReference type="ARBA" id="ARBA00004141"/>
    </source>
</evidence>
<keyword evidence="5 11" id="KW-1133">Transmembrane helix</keyword>
<evidence type="ECO:0000256" key="2">
    <source>
        <dbReference type="ARBA" id="ARBA00006459"/>
    </source>
</evidence>
<keyword evidence="13" id="KW-1185">Reference proteome</keyword>
<dbReference type="PROSITE" id="PS50267">
    <property type="entry name" value="NA_NEUROTRAN_SYMP_3"/>
    <property type="match status" value="1"/>
</dbReference>
<feature type="transmembrane region" description="Helical" evidence="11">
    <location>
        <begin position="249"/>
        <end position="276"/>
    </location>
</feature>
<evidence type="ECO:0000256" key="7">
    <source>
        <dbReference type="ARBA" id="ARBA00023180"/>
    </source>
</evidence>
<dbReference type="GO" id="GO:0005283">
    <property type="term" value="F:amino acid:sodium symporter activity"/>
    <property type="evidence" value="ECO:0007669"/>
    <property type="project" value="TreeGrafter"/>
</dbReference>
<name>A0A6J8BJM5_MYTCO</name>
<evidence type="ECO:0000313" key="13">
    <source>
        <dbReference type="Proteomes" id="UP000507470"/>
    </source>
</evidence>